<evidence type="ECO:0000313" key="11">
    <source>
        <dbReference type="Proteomes" id="UP000179157"/>
    </source>
</evidence>
<name>A0A1F5URC9_FRAXR</name>
<dbReference type="GO" id="GO:0046429">
    <property type="term" value="F:4-hydroxy-3-methylbut-2-en-1-yl diphosphate synthase activity (ferredoxin)"/>
    <property type="evidence" value="ECO:0007669"/>
    <property type="project" value="UniProtKB-UniRule"/>
</dbReference>
<keyword evidence="3 7" id="KW-0560">Oxidoreductase</keyword>
<evidence type="ECO:0000259" key="8">
    <source>
        <dbReference type="Pfam" id="PF04551"/>
    </source>
</evidence>
<accession>A0A1F5URC9</accession>
<dbReference type="PANTHER" id="PTHR30454">
    <property type="entry name" value="4-HYDROXY-3-METHYLBUT-2-EN-1-YL DIPHOSPHATE SYNTHASE"/>
    <property type="match status" value="1"/>
</dbReference>
<comment type="function">
    <text evidence="7">Converts 2C-methyl-D-erythritol 2,4-cyclodiphosphate (ME-2,4cPP) into 1-hydroxy-2-methyl-2-(E)-butenyl 4-diphosphate.</text>
</comment>
<reference evidence="10 11" key="1">
    <citation type="journal article" date="2016" name="Nat. Commun.">
        <title>Thousands of microbial genomes shed light on interconnected biogeochemical processes in an aquifer system.</title>
        <authorList>
            <person name="Anantharaman K."/>
            <person name="Brown C.T."/>
            <person name="Hug L.A."/>
            <person name="Sharon I."/>
            <person name="Castelle C.J."/>
            <person name="Probst A.J."/>
            <person name="Thomas B.C."/>
            <person name="Singh A."/>
            <person name="Wilkins M.J."/>
            <person name="Karaoz U."/>
            <person name="Brodie E.L."/>
            <person name="Williams K.H."/>
            <person name="Hubbard S.S."/>
            <person name="Banfield J.F."/>
        </authorList>
    </citation>
    <scope>NUCLEOTIDE SEQUENCE [LARGE SCALE GENOMIC DNA]</scope>
    <source>
        <strain evidence="11">RBG_16_55_9</strain>
    </source>
</reference>
<feature type="binding site" evidence="7">
    <location>
        <position position="306"/>
    </location>
    <ligand>
        <name>[4Fe-4S] cluster</name>
        <dbReference type="ChEBI" id="CHEBI:49883"/>
    </ligand>
</feature>
<dbReference type="HAMAP" id="MF_00159">
    <property type="entry name" value="IspG"/>
    <property type="match status" value="1"/>
</dbReference>
<proteinExistence type="inferred from homology"/>
<feature type="binding site" evidence="7">
    <location>
        <position position="299"/>
    </location>
    <ligand>
        <name>[4Fe-4S] cluster</name>
        <dbReference type="ChEBI" id="CHEBI:49883"/>
    </ligand>
</feature>
<dbReference type="AlphaFoldDB" id="A0A1F5URC9"/>
<dbReference type="GO" id="GO:0141197">
    <property type="term" value="F:4-hydroxy-3-methylbut-2-enyl-diphosphate synthase activity (flavodoxin)"/>
    <property type="evidence" value="ECO:0007669"/>
    <property type="project" value="UniProtKB-EC"/>
</dbReference>
<evidence type="ECO:0000256" key="1">
    <source>
        <dbReference type="ARBA" id="ARBA00022485"/>
    </source>
</evidence>
<feature type="domain" description="IspG TIM-barrel" evidence="8">
    <location>
        <begin position="7"/>
        <end position="245"/>
    </location>
</feature>
<dbReference type="Pfam" id="PF26540">
    <property type="entry name" value="GcpE_C"/>
    <property type="match status" value="1"/>
</dbReference>
<dbReference type="EMBL" id="MFGX01000098">
    <property type="protein sequence ID" value="OGF53702.1"/>
    <property type="molecule type" value="Genomic_DNA"/>
</dbReference>
<evidence type="ECO:0000256" key="6">
    <source>
        <dbReference type="ARBA" id="ARBA00023229"/>
    </source>
</evidence>
<keyword evidence="1 7" id="KW-0004">4Fe-4S</keyword>
<dbReference type="GO" id="GO:0051539">
    <property type="term" value="F:4 iron, 4 sulfur cluster binding"/>
    <property type="evidence" value="ECO:0007669"/>
    <property type="project" value="UniProtKB-UniRule"/>
</dbReference>
<dbReference type="InterPro" id="IPR058578">
    <property type="entry name" value="IspG_TIM"/>
</dbReference>
<evidence type="ECO:0000256" key="5">
    <source>
        <dbReference type="ARBA" id="ARBA00023014"/>
    </source>
</evidence>
<comment type="pathway">
    <text evidence="7">Isoprenoid biosynthesis; isopentenyl diphosphate biosynthesis via DXP pathway; isopentenyl diphosphate from 1-deoxy-D-xylulose 5-phosphate: step 5/6.</text>
</comment>
<dbReference type="Gene3D" id="3.30.413.10">
    <property type="entry name" value="Sulfite Reductase Hemoprotein, domain 1"/>
    <property type="match status" value="1"/>
</dbReference>
<organism evidence="10 11">
    <name type="scientific">Fraserbacteria sp. (strain RBG_16_55_9)</name>
    <dbReference type="NCBI Taxonomy" id="1817864"/>
    <lineage>
        <taxon>Bacteria</taxon>
        <taxon>Candidatus Fraseribacteriota</taxon>
    </lineage>
</organism>
<dbReference type="PIRSF" id="PIRSF004640">
    <property type="entry name" value="IspG"/>
    <property type="match status" value="1"/>
</dbReference>
<dbReference type="Gene3D" id="3.20.20.20">
    <property type="entry name" value="Dihydropteroate synthase-like"/>
    <property type="match status" value="1"/>
</dbReference>
<dbReference type="SUPFAM" id="SSF51717">
    <property type="entry name" value="Dihydropteroate synthetase-like"/>
    <property type="match status" value="1"/>
</dbReference>
<keyword evidence="4 7" id="KW-0408">Iron</keyword>
<dbReference type="InterPro" id="IPR004588">
    <property type="entry name" value="IspG_bac-typ"/>
</dbReference>
<comment type="cofactor">
    <cofactor evidence="7">
        <name>[4Fe-4S] cluster</name>
        <dbReference type="ChEBI" id="CHEBI:49883"/>
    </cofactor>
    <text evidence="7">Binds 1 [4Fe-4S] cluster.</text>
</comment>
<dbReference type="EC" id="1.17.7.3" evidence="7"/>
<keyword evidence="2 7" id="KW-0479">Metal-binding</keyword>
<evidence type="ECO:0000313" key="10">
    <source>
        <dbReference type="EMBL" id="OGF53702.1"/>
    </source>
</evidence>
<dbReference type="NCBIfam" id="NF001540">
    <property type="entry name" value="PRK00366.1"/>
    <property type="match status" value="1"/>
</dbReference>
<feature type="binding site" evidence="7">
    <location>
        <position position="267"/>
    </location>
    <ligand>
        <name>[4Fe-4S] cluster</name>
        <dbReference type="ChEBI" id="CHEBI:49883"/>
    </ligand>
</feature>
<evidence type="ECO:0000256" key="4">
    <source>
        <dbReference type="ARBA" id="ARBA00023004"/>
    </source>
</evidence>
<dbReference type="FunFam" id="3.20.20.20:FF:000001">
    <property type="entry name" value="4-hydroxy-3-methylbut-2-en-1-yl diphosphate synthase (flavodoxin)"/>
    <property type="match status" value="1"/>
</dbReference>
<evidence type="ECO:0000256" key="3">
    <source>
        <dbReference type="ARBA" id="ARBA00023002"/>
    </source>
</evidence>
<dbReference type="GO" id="GO:0016114">
    <property type="term" value="P:terpenoid biosynthetic process"/>
    <property type="evidence" value="ECO:0007669"/>
    <property type="project" value="InterPro"/>
</dbReference>
<keyword evidence="5 7" id="KW-0411">Iron-sulfur</keyword>
<comment type="similarity">
    <text evidence="7">Belongs to the IspG family.</text>
</comment>
<feature type="domain" description="IspG C-terminal" evidence="9">
    <location>
        <begin position="261"/>
        <end position="346"/>
    </location>
</feature>
<sequence length="361" mass="39329">MERRPSRAVTIRDVVIGGGHPILVQSMTNTDTRDVEATVAQIHRLEKAGCELIRVAVLNMDAAQCLNEIKKRISLPLVADIHFDHRLALEAIRQGVSKVRLNPGNITKPEKIKEVVRAAQDANIPIRVGVNSGSLAKEILIKHEGATPEAMVESALNEIEILESLNFQDIVISLKSTDVRVMIDSNRLMTKHVKYPLHLGVTEAGLGEAAIAKSALGIGTLLEEGIGDTLRVSLTGDSVQEVKVAFDILGALGLRWRGVQFTACPTCGRIGINLEKIVAEAQERLKDVETPLKVSLIGCVVNGIGEAGHSHIGLVGQDKAGVLYKDGKPVKRVPEEEIVDELCQMVFEYERELIHAKRLNT</sequence>
<gene>
    <name evidence="7" type="primary">ispG</name>
    <name evidence="10" type="ORF">A2Z21_01405</name>
</gene>
<dbReference type="Proteomes" id="UP000179157">
    <property type="component" value="Unassembled WGS sequence"/>
</dbReference>
<dbReference type="NCBIfam" id="TIGR00612">
    <property type="entry name" value="ispG_gcpE"/>
    <property type="match status" value="1"/>
</dbReference>
<protein>
    <recommendedName>
        <fullName evidence="7">4-hydroxy-3-methylbut-2-en-1-yl diphosphate synthase (flavodoxin)</fullName>
        <ecNumber evidence="7">1.17.7.3</ecNumber>
    </recommendedName>
    <alternativeName>
        <fullName evidence="7">1-hydroxy-2-methyl-2-(E)-butenyl 4-diphosphate synthase</fullName>
    </alternativeName>
</protein>
<evidence type="ECO:0000259" key="9">
    <source>
        <dbReference type="Pfam" id="PF26540"/>
    </source>
</evidence>
<dbReference type="InterPro" id="IPR011005">
    <property type="entry name" value="Dihydropteroate_synth-like_sf"/>
</dbReference>
<dbReference type="SUPFAM" id="SSF56014">
    <property type="entry name" value="Nitrite and sulphite reductase 4Fe-4S domain-like"/>
    <property type="match status" value="1"/>
</dbReference>
<dbReference type="GO" id="GO:0019288">
    <property type="term" value="P:isopentenyl diphosphate biosynthetic process, methylerythritol 4-phosphate pathway"/>
    <property type="evidence" value="ECO:0007669"/>
    <property type="project" value="UniProtKB-UniRule"/>
</dbReference>
<dbReference type="InterPro" id="IPR058579">
    <property type="entry name" value="IspG_C"/>
</dbReference>
<comment type="catalytic activity">
    <reaction evidence="7">
        <text>(2E)-4-hydroxy-3-methylbut-2-enyl diphosphate + oxidized [flavodoxin] + H2O + 2 H(+) = 2-C-methyl-D-erythritol 2,4-cyclic diphosphate + reduced [flavodoxin]</text>
        <dbReference type="Rhea" id="RHEA:43604"/>
        <dbReference type="Rhea" id="RHEA-COMP:10622"/>
        <dbReference type="Rhea" id="RHEA-COMP:10623"/>
        <dbReference type="ChEBI" id="CHEBI:15377"/>
        <dbReference type="ChEBI" id="CHEBI:15378"/>
        <dbReference type="ChEBI" id="CHEBI:57618"/>
        <dbReference type="ChEBI" id="CHEBI:58210"/>
        <dbReference type="ChEBI" id="CHEBI:58483"/>
        <dbReference type="ChEBI" id="CHEBI:128753"/>
        <dbReference type="EC" id="1.17.7.3"/>
    </reaction>
</comment>
<dbReference type="GO" id="GO:0005506">
    <property type="term" value="F:iron ion binding"/>
    <property type="evidence" value="ECO:0007669"/>
    <property type="project" value="InterPro"/>
</dbReference>
<evidence type="ECO:0000256" key="2">
    <source>
        <dbReference type="ARBA" id="ARBA00022723"/>
    </source>
</evidence>
<evidence type="ECO:0000256" key="7">
    <source>
        <dbReference type="HAMAP-Rule" id="MF_00159"/>
    </source>
</evidence>
<keyword evidence="6 7" id="KW-0414">Isoprene biosynthesis</keyword>
<feature type="binding site" evidence="7">
    <location>
        <position position="264"/>
    </location>
    <ligand>
        <name>[4Fe-4S] cluster</name>
        <dbReference type="ChEBI" id="CHEBI:49883"/>
    </ligand>
</feature>
<dbReference type="STRING" id="1817864.A2Z21_01405"/>
<dbReference type="InterPro" id="IPR016425">
    <property type="entry name" value="IspG_bac"/>
</dbReference>
<dbReference type="InterPro" id="IPR045854">
    <property type="entry name" value="NO2/SO3_Rdtase_4Fe4S_sf"/>
</dbReference>
<comment type="caution">
    <text evidence="10">The sequence shown here is derived from an EMBL/GenBank/DDBJ whole genome shotgun (WGS) entry which is preliminary data.</text>
</comment>
<dbReference type="UniPathway" id="UPA00056">
    <property type="reaction ID" value="UER00096"/>
</dbReference>
<dbReference type="PANTHER" id="PTHR30454:SF0">
    <property type="entry name" value="4-HYDROXY-3-METHYLBUT-2-EN-1-YL DIPHOSPHATE SYNTHASE (FERREDOXIN), CHLOROPLASTIC"/>
    <property type="match status" value="1"/>
</dbReference>
<dbReference type="Pfam" id="PF04551">
    <property type="entry name" value="GcpE"/>
    <property type="match status" value="1"/>
</dbReference>